<sequence length="182" mass="20819">MKLCRRKTIINNKYCCYNKLNQIECEHESYIDESIAGVHDELIVINSNLTIGPYLITNVNFLKVVNSNITIGNSFNDGCYNTQTEIFSVPLNIDHFEIVNSTLIYNGEIKLPNLVNITIVKSSISANFLDLTWTMQSKDIRSVMLVDCIVVTEPCKMKCVSKEHKEFIRPLNLRHVSLRGNF</sequence>
<protein>
    <submittedName>
        <fullName evidence="1">Uncharacterized protein</fullName>
    </submittedName>
</protein>
<comment type="caution">
    <text evidence="1">The sequence shown here is derived from an EMBL/GenBank/DDBJ whole genome shotgun (WGS) entry which is preliminary data.</text>
</comment>
<evidence type="ECO:0000313" key="2">
    <source>
        <dbReference type="Proteomes" id="UP001187531"/>
    </source>
</evidence>
<dbReference type="AlphaFoldDB" id="A0AA88H8Q3"/>
<reference evidence="1" key="1">
    <citation type="submission" date="2023-07" db="EMBL/GenBank/DDBJ databases">
        <title>Chromosome-level genome assembly of Artemia franciscana.</title>
        <authorList>
            <person name="Jo E."/>
        </authorList>
    </citation>
    <scope>NUCLEOTIDE SEQUENCE</scope>
    <source>
        <tissue evidence="1">Whole body</tissue>
    </source>
</reference>
<gene>
    <name evidence="1" type="ORF">QYM36_018886</name>
</gene>
<dbReference type="Proteomes" id="UP001187531">
    <property type="component" value="Unassembled WGS sequence"/>
</dbReference>
<organism evidence="1 2">
    <name type="scientific">Artemia franciscana</name>
    <name type="common">Brine shrimp</name>
    <name type="synonym">Artemia sanfranciscana</name>
    <dbReference type="NCBI Taxonomy" id="6661"/>
    <lineage>
        <taxon>Eukaryota</taxon>
        <taxon>Metazoa</taxon>
        <taxon>Ecdysozoa</taxon>
        <taxon>Arthropoda</taxon>
        <taxon>Crustacea</taxon>
        <taxon>Branchiopoda</taxon>
        <taxon>Anostraca</taxon>
        <taxon>Artemiidae</taxon>
        <taxon>Artemia</taxon>
    </lineage>
</organism>
<evidence type="ECO:0000313" key="1">
    <source>
        <dbReference type="EMBL" id="KAK2702504.1"/>
    </source>
</evidence>
<keyword evidence="2" id="KW-1185">Reference proteome</keyword>
<dbReference type="EMBL" id="JAVRJZ010000303">
    <property type="protein sequence ID" value="KAK2702504.1"/>
    <property type="molecule type" value="Genomic_DNA"/>
</dbReference>
<name>A0AA88H8Q3_ARTSF</name>
<proteinExistence type="predicted"/>
<accession>A0AA88H8Q3</accession>